<dbReference type="Gene3D" id="1.20.1260.10">
    <property type="match status" value="1"/>
</dbReference>
<evidence type="ECO:0000256" key="2">
    <source>
        <dbReference type="RuleBase" id="RU003875"/>
    </source>
</evidence>
<dbReference type="EMBL" id="CP102453">
    <property type="protein sequence ID" value="UUX33138.1"/>
    <property type="molecule type" value="Genomic_DNA"/>
</dbReference>
<feature type="domain" description="Ferritin/DPS" evidence="3">
    <location>
        <begin position="31"/>
        <end position="171"/>
    </location>
</feature>
<evidence type="ECO:0000259" key="3">
    <source>
        <dbReference type="Pfam" id="PF00210"/>
    </source>
</evidence>
<gene>
    <name evidence="4" type="ORF">NRE15_09510</name>
</gene>
<evidence type="ECO:0000313" key="5">
    <source>
        <dbReference type="Proteomes" id="UP001315967"/>
    </source>
</evidence>
<dbReference type="Pfam" id="PF00210">
    <property type="entry name" value="Ferritin"/>
    <property type="match status" value="1"/>
</dbReference>
<dbReference type="PRINTS" id="PR01346">
    <property type="entry name" value="HELNAPAPROT"/>
</dbReference>
<keyword evidence="5" id="KW-1185">Reference proteome</keyword>
<accession>A0ABY5P3V4</accession>
<dbReference type="PANTHER" id="PTHR42932">
    <property type="entry name" value="GENERAL STRESS PROTEIN 20U"/>
    <property type="match status" value="1"/>
</dbReference>
<dbReference type="SUPFAM" id="SSF47240">
    <property type="entry name" value="Ferritin-like"/>
    <property type="match status" value="1"/>
</dbReference>
<protein>
    <submittedName>
        <fullName evidence="4">DNA starvation/stationary phase protection protein</fullName>
    </submittedName>
</protein>
<organism evidence="4 5">
    <name type="scientific">Fundicoccus culcitae</name>
    <dbReference type="NCBI Taxonomy" id="2969821"/>
    <lineage>
        <taxon>Bacteria</taxon>
        <taxon>Bacillati</taxon>
        <taxon>Bacillota</taxon>
        <taxon>Bacilli</taxon>
        <taxon>Lactobacillales</taxon>
        <taxon>Aerococcaceae</taxon>
        <taxon>Fundicoccus</taxon>
    </lineage>
</organism>
<name>A0ABY5P3V4_9LACT</name>
<evidence type="ECO:0000256" key="1">
    <source>
        <dbReference type="ARBA" id="ARBA00009497"/>
    </source>
</evidence>
<dbReference type="CDD" id="cd01043">
    <property type="entry name" value="DPS"/>
    <property type="match status" value="1"/>
</dbReference>
<dbReference type="InterPro" id="IPR008331">
    <property type="entry name" value="Ferritin_DPS_dom"/>
</dbReference>
<comment type="similarity">
    <text evidence="1 2">Belongs to the Dps family.</text>
</comment>
<dbReference type="InterPro" id="IPR012347">
    <property type="entry name" value="Ferritin-like"/>
</dbReference>
<dbReference type="InterPro" id="IPR002177">
    <property type="entry name" value="DPS_DNA-bd"/>
</dbReference>
<sequence>MSQNKTPQELLAQEQAYKEHIHHTKINAAAIIDHILGNIHTLHVKLHQYHWYVKGPQFYTLHEKFEALYDANEAAFDSLAELLIASGFKPASTTAELVNYSMLKEDAADKYLSAEEMVANIVEDLRSTRELTIRAISLAAEEGNAALEDGLINYKASLDKNIWMLQAFLGQDPFDGDDNVDEDDE</sequence>
<dbReference type="PANTHER" id="PTHR42932:SF1">
    <property type="entry name" value="GENERAL STRESS PROTEIN 20U"/>
    <property type="match status" value="1"/>
</dbReference>
<dbReference type="RefSeq" id="WP_313792640.1">
    <property type="nucleotide sequence ID" value="NZ_CP102453.1"/>
</dbReference>
<proteinExistence type="inferred from homology"/>
<reference evidence="4 5" key="1">
    <citation type="submission" date="2022-08" db="EMBL/GenBank/DDBJ databases">
        <title>Aerococcaceae sp. nov isolated from spoiled eye mask.</title>
        <authorList>
            <person name="Zhou G."/>
            <person name="Xie X.-B."/>
            <person name="Shi Q.-S."/>
            <person name="Wang Y.-S."/>
            <person name="Wen X."/>
            <person name="Peng H."/>
            <person name="Yang X.-J."/>
            <person name="Tao H.-B."/>
            <person name="Huang X.-M."/>
        </authorList>
    </citation>
    <scope>NUCLEOTIDE SEQUENCE [LARGE SCALE GENOMIC DNA]</scope>
    <source>
        <strain evidence="5">DM20194951</strain>
    </source>
</reference>
<dbReference type="InterPro" id="IPR023188">
    <property type="entry name" value="DPS_DNA-bd_CS"/>
</dbReference>
<dbReference type="InterPro" id="IPR009078">
    <property type="entry name" value="Ferritin-like_SF"/>
</dbReference>
<evidence type="ECO:0000313" key="4">
    <source>
        <dbReference type="EMBL" id="UUX33138.1"/>
    </source>
</evidence>
<dbReference type="Proteomes" id="UP001315967">
    <property type="component" value="Chromosome"/>
</dbReference>
<dbReference type="PROSITE" id="PS00818">
    <property type="entry name" value="DPS_1"/>
    <property type="match status" value="1"/>
</dbReference>